<evidence type="ECO:0000313" key="2">
    <source>
        <dbReference type="EMBL" id="MBA2868914.1"/>
    </source>
</evidence>
<feature type="transmembrane region" description="Helical" evidence="1">
    <location>
        <begin position="9"/>
        <end position="29"/>
    </location>
</feature>
<organism evidence="2 3">
    <name type="scientific">Methanococcus maripaludis</name>
    <name type="common">Methanococcus deltae</name>
    <dbReference type="NCBI Taxonomy" id="39152"/>
    <lineage>
        <taxon>Archaea</taxon>
        <taxon>Methanobacteriati</taxon>
        <taxon>Methanobacteriota</taxon>
        <taxon>Methanomada group</taxon>
        <taxon>Methanococci</taxon>
        <taxon>Methanococcales</taxon>
        <taxon>Methanococcaceae</taxon>
        <taxon>Methanococcus</taxon>
    </lineage>
</organism>
<accession>A0A7J9PRW7</accession>
<dbReference type="Proteomes" id="UP000571751">
    <property type="component" value="Unassembled WGS sequence"/>
</dbReference>
<proteinExistence type="predicted"/>
<sequence length="137" mass="15502">MDSKDWKTILLISISTVFLSVLMLFLATFDAGFNYRISISWAFGSMSLVVFFGLYLISKRIYSESINDSKSIKDAITGTMIAVYMMVITFYIFTEVPTQETGLVEMIMSHFTYLVGIVIVSHFGSEVIMSKLESLKQ</sequence>
<dbReference type="RefSeq" id="WP_181508039.1">
    <property type="nucleotide sequence ID" value="NZ_JACDUP010000002.1"/>
</dbReference>
<comment type="caution">
    <text evidence="2">The sequence shown here is derived from an EMBL/GenBank/DDBJ whole genome shotgun (WGS) entry which is preliminary data.</text>
</comment>
<evidence type="ECO:0000313" key="3">
    <source>
        <dbReference type="Proteomes" id="UP000571751"/>
    </source>
</evidence>
<protein>
    <submittedName>
        <fullName evidence="2">Uncharacterized protein</fullName>
    </submittedName>
</protein>
<feature type="transmembrane region" description="Helical" evidence="1">
    <location>
        <begin position="35"/>
        <end position="56"/>
    </location>
</feature>
<dbReference type="AlphaFoldDB" id="A0A7J9PRW7"/>
<name>A0A7J9PRW7_METMI</name>
<keyword evidence="1" id="KW-0812">Transmembrane</keyword>
<reference evidence="2 3" key="1">
    <citation type="submission" date="2020-07" db="EMBL/GenBank/DDBJ databases">
        <title>Genomic Encyclopedia of Type Strains, Phase IV (KMG-V): Genome sequencing to study the core and pangenomes of soil and plant-associated prokaryotes.</title>
        <authorList>
            <person name="Whitman W."/>
        </authorList>
    </citation>
    <scope>NUCLEOTIDE SEQUENCE [LARGE SCALE GENOMIC DNA]</scope>
    <source>
        <strain evidence="2 3">C14</strain>
    </source>
</reference>
<dbReference type="EMBL" id="JACDUP010000002">
    <property type="protein sequence ID" value="MBA2868914.1"/>
    <property type="molecule type" value="Genomic_DNA"/>
</dbReference>
<keyword evidence="1" id="KW-1133">Transmembrane helix</keyword>
<gene>
    <name evidence="2" type="ORF">HNP95_001093</name>
</gene>
<keyword evidence="1" id="KW-0472">Membrane</keyword>
<feature type="transmembrane region" description="Helical" evidence="1">
    <location>
        <begin position="76"/>
        <end position="94"/>
    </location>
</feature>
<evidence type="ECO:0000256" key="1">
    <source>
        <dbReference type="SAM" id="Phobius"/>
    </source>
</evidence>
<feature type="transmembrane region" description="Helical" evidence="1">
    <location>
        <begin position="106"/>
        <end position="129"/>
    </location>
</feature>